<evidence type="ECO:0000256" key="1">
    <source>
        <dbReference type="ARBA" id="ARBA00005187"/>
    </source>
</evidence>
<evidence type="ECO:0000256" key="10">
    <source>
        <dbReference type="PIRSR" id="PIRSR001589-3"/>
    </source>
</evidence>
<keyword evidence="8" id="KW-0061">Asparagine biosynthesis</keyword>
<dbReference type="GO" id="GO:0005829">
    <property type="term" value="C:cytosol"/>
    <property type="evidence" value="ECO:0007669"/>
    <property type="project" value="TreeGrafter"/>
</dbReference>
<dbReference type="InterPro" id="IPR029055">
    <property type="entry name" value="Ntn_hydrolases_N"/>
</dbReference>
<dbReference type="AlphaFoldDB" id="A0A327R3B0"/>
<sequence length="622" mass="72232">MCGITGVFNIHQRPLKQVPVGAYSAMTHALIHRGPDEEGSFQHDFFWLGFKRLSIIDLSHGQQPNWNEDRTIVSICNGEIFNYQELRADLQQRGHIFKTNCDVEVLVHLYEEYGTQMFKHLNGQFSFALYDFRQERFILARDHVGICPLFYTEVDQHLVFASEIKSILQYPGVRRQVNLEGLDQIFCLPGLCSPTTMFKHIHALKPGHFLQIESGSVSVHEYWDLQFESQPVHHPEEYYVNELHERLTQAVKYRLHADVPVGLYISGGLDSSIIAGLSRNLDTTAEKQSFGVVFDQGRFDEREYQRIVASHNNIQHQEILFDVDKMAGQLKQMIYCAETPLKETYNTCSLSLSQHVRDHGMKVVLTGEGADEVFAGYVGYKLDKNRSVMGNDLTAVESMFESEIRERVWGDEGFQYERNLYPYQDVRRSLYSDQLNDQFEAFNCLHERLIDKSKIKGKTPLQKRAYVDFKLRLSDHLLADHGDRVAYANSIEARYPFLDINVIEFAKTIPDELKLNDFCEKYILRKTFAQYLPPAIQQREKFGFVAPGARYLLQQNIDWVNDLLSYETIRRQGFFNPDAIETLKQTYLSDDFNLHETFEVDLLMIVITFGLFMELFDMEPFS</sequence>
<dbReference type="PIRSF" id="PIRSF001589">
    <property type="entry name" value="Asn_synthetase_glu-h"/>
    <property type="match status" value="1"/>
</dbReference>
<feature type="binding site" evidence="9">
    <location>
        <position position="292"/>
    </location>
    <ligand>
        <name>ATP</name>
        <dbReference type="ChEBI" id="CHEBI:30616"/>
    </ligand>
</feature>
<keyword evidence="8" id="KW-0028">Amino-acid biosynthesis</keyword>
<dbReference type="EMBL" id="QLLL01000001">
    <property type="protein sequence ID" value="RAJ11141.1"/>
    <property type="molecule type" value="Genomic_DNA"/>
</dbReference>
<comment type="similarity">
    <text evidence="2">Belongs to the asparagine synthetase family.</text>
</comment>
<feature type="binding site" evidence="9">
    <location>
        <position position="102"/>
    </location>
    <ligand>
        <name>L-glutamine</name>
        <dbReference type="ChEBI" id="CHEBI:58359"/>
    </ligand>
</feature>
<keyword evidence="13" id="KW-1185">Reference proteome</keyword>
<proteinExistence type="inferred from homology"/>
<evidence type="ECO:0000313" key="13">
    <source>
        <dbReference type="Proteomes" id="UP000249547"/>
    </source>
</evidence>
<feature type="active site" description="For GATase activity" evidence="8">
    <location>
        <position position="2"/>
    </location>
</feature>
<evidence type="ECO:0000256" key="9">
    <source>
        <dbReference type="PIRSR" id="PIRSR001589-2"/>
    </source>
</evidence>
<dbReference type="GO" id="GO:0006529">
    <property type="term" value="P:asparagine biosynthetic process"/>
    <property type="evidence" value="ECO:0007669"/>
    <property type="project" value="UniProtKB-KW"/>
</dbReference>
<evidence type="ECO:0000256" key="7">
    <source>
        <dbReference type="ARBA" id="ARBA00048741"/>
    </source>
</evidence>
<dbReference type="Pfam" id="PF13537">
    <property type="entry name" value="GATase_7"/>
    <property type="match status" value="1"/>
</dbReference>
<dbReference type="Gene3D" id="3.40.50.620">
    <property type="entry name" value="HUPs"/>
    <property type="match status" value="1"/>
</dbReference>
<dbReference type="Proteomes" id="UP000249547">
    <property type="component" value="Unassembled WGS sequence"/>
</dbReference>
<keyword evidence="6 8" id="KW-0315">Glutamine amidotransferase</keyword>
<evidence type="ECO:0000256" key="2">
    <source>
        <dbReference type="ARBA" id="ARBA00005752"/>
    </source>
</evidence>
<dbReference type="SUPFAM" id="SSF52402">
    <property type="entry name" value="Adenine nucleotide alpha hydrolases-like"/>
    <property type="match status" value="1"/>
</dbReference>
<dbReference type="NCBIfam" id="TIGR01536">
    <property type="entry name" value="asn_synth_AEB"/>
    <property type="match status" value="1"/>
</dbReference>
<protein>
    <recommendedName>
        <fullName evidence="3">asparagine synthase (glutamine-hydrolyzing)</fullName>
        <ecNumber evidence="3">6.3.5.4</ecNumber>
    </recommendedName>
</protein>
<feature type="site" description="Important for beta-aspartyl-AMP intermediate formation" evidence="10">
    <location>
        <position position="368"/>
    </location>
</feature>
<dbReference type="PROSITE" id="PS51278">
    <property type="entry name" value="GATASE_TYPE_2"/>
    <property type="match status" value="1"/>
</dbReference>
<dbReference type="Pfam" id="PF00733">
    <property type="entry name" value="Asn_synthase"/>
    <property type="match status" value="1"/>
</dbReference>
<dbReference type="PANTHER" id="PTHR43284">
    <property type="entry name" value="ASPARAGINE SYNTHETASE (GLUTAMINE-HYDROLYZING)"/>
    <property type="match status" value="1"/>
</dbReference>
<dbReference type="InterPro" id="IPR006426">
    <property type="entry name" value="Asn_synth_AEB"/>
</dbReference>
<name>A0A327R3B0_9BACT</name>
<dbReference type="GO" id="GO:0004066">
    <property type="term" value="F:asparagine synthase (glutamine-hydrolyzing) activity"/>
    <property type="evidence" value="ECO:0007669"/>
    <property type="project" value="UniProtKB-EC"/>
</dbReference>
<keyword evidence="5 9" id="KW-0067">ATP-binding</keyword>
<dbReference type="RefSeq" id="WP_111596237.1">
    <property type="nucleotide sequence ID" value="NZ_QLLL01000001.1"/>
</dbReference>
<evidence type="ECO:0000256" key="6">
    <source>
        <dbReference type="ARBA" id="ARBA00022962"/>
    </source>
</evidence>
<evidence type="ECO:0000256" key="3">
    <source>
        <dbReference type="ARBA" id="ARBA00012737"/>
    </source>
</evidence>
<evidence type="ECO:0000313" key="12">
    <source>
        <dbReference type="EMBL" id="RAJ11141.1"/>
    </source>
</evidence>
<accession>A0A327R3B0</accession>
<comment type="catalytic activity">
    <reaction evidence="7">
        <text>L-aspartate + L-glutamine + ATP + H2O = L-asparagine + L-glutamate + AMP + diphosphate + H(+)</text>
        <dbReference type="Rhea" id="RHEA:12228"/>
        <dbReference type="ChEBI" id="CHEBI:15377"/>
        <dbReference type="ChEBI" id="CHEBI:15378"/>
        <dbReference type="ChEBI" id="CHEBI:29985"/>
        <dbReference type="ChEBI" id="CHEBI:29991"/>
        <dbReference type="ChEBI" id="CHEBI:30616"/>
        <dbReference type="ChEBI" id="CHEBI:33019"/>
        <dbReference type="ChEBI" id="CHEBI:58048"/>
        <dbReference type="ChEBI" id="CHEBI:58359"/>
        <dbReference type="ChEBI" id="CHEBI:456215"/>
        <dbReference type="EC" id="6.3.5.4"/>
    </reaction>
</comment>
<dbReference type="InterPro" id="IPR014729">
    <property type="entry name" value="Rossmann-like_a/b/a_fold"/>
</dbReference>
<dbReference type="InterPro" id="IPR017932">
    <property type="entry name" value="GATase_2_dom"/>
</dbReference>
<gene>
    <name evidence="12" type="ORF">LX64_00749</name>
</gene>
<dbReference type="InterPro" id="IPR001962">
    <property type="entry name" value="Asn_synthase"/>
</dbReference>
<dbReference type="OrthoDB" id="9763290at2"/>
<evidence type="ECO:0000256" key="4">
    <source>
        <dbReference type="ARBA" id="ARBA00022741"/>
    </source>
</evidence>
<dbReference type="CDD" id="cd00712">
    <property type="entry name" value="AsnB"/>
    <property type="match status" value="1"/>
</dbReference>
<comment type="caution">
    <text evidence="12">The sequence shown here is derived from an EMBL/GenBank/DDBJ whole genome shotgun (WGS) entry which is preliminary data.</text>
</comment>
<dbReference type="SUPFAM" id="SSF56235">
    <property type="entry name" value="N-terminal nucleophile aminohydrolases (Ntn hydrolases)"/>
    <property type="match status" value="1"/>
</dbReference>
<dbReference type="GO" id="GO:0005524">
    <property type="term" value="F:ATP binding"/>
    <property type="evidence" value="ECO:0007669"/>
    <property type="project" value="UniProtKB-KW"/>
</dbReference>
<dbReference type="PANTHER" id="PTHR43284:SF1">
    <property type="entry name" value="ASPARAGINE SYNTHETASE"/>
    <property type="match status" value="1"/>
</dbReference>
<feature type="domain" description="Glutamine amidotransferase type-2" evidence="11">
    <location>
        <begin position="2"/>
        <end position="215"/>
    </location>
</feature>
<reference evidence="12 13" key="1">
    <citation type="submission" date="2018-06" db="EMBL/GenBank/DDBJ databases">
        <title>Genomic Encyclopedia of Archaeal and Bacterial Type Strains, Phase II (KMG-II): from individual species to whole genera.</title>
        <authorList>
            <person name="Goeker M."/>
        </authorList>
    </citation>
    <scope>NUCLEOTIDE SEQUENCE [LARGE SCALE GENOMIC DNA]</scope>
    <source>
        <strain evidence="12 13">DSM 23857</strain>
    </source>
</reference>
<evidence type="ECO:0000256" key="5">
    <source>
        <dbReference type="ARBA" id="ARBA00022840"/>
    </source>
</evidence>
<dbReference type="CDD" id="cd01991">
    <property type="entry name" value="Asn_synthase_B_C"/>
    <property type="match status" value="1"/>
</dbReference>
<keyword evidence="4 9" id="KW-0547">Nucleotide-binding</keyword>
<comment type="pathway">
    <text evidence="1">Amino-acid biosynthesis; L-asparagine biosynthesis; L-asparagine from L-aspartate (L-Gln route): step 1/1.</text>
</comment>
<evidence type="ECO:0000259" key="11">
    <source>
        <dbReference type="PROSITE" id="PS51278"/>
    </source>
</evidence>
<dbReference type="Gene3D" id="3.60.20.10">
    <property type="entry name" value="Glutamine Phosphoribosylpyrophosphate, subunit 1, domain 1"/>
    <property type="match status" value="1"/>
</dbReference>
<dbReference type="InterPro" id="IPR051786">
    <property type="entry name" value="ASN_synthetase/amidase"/>
</dbReference>
<evidence type="ECO:0000256" key="8">
    <source>
        <dbReference type="PIRSR" id="PIRSR001589-1"/>
    </source>
</evidence>
<organism evidence="12 13">
    <name type="scientific">Chitinophaga skermanii</name>
    <dbReference type="NCBI Taxonomy" id="331697"/>
    <lineage>
        <taxon>Bacteria</taxon>
        <taxon>Pseudomonadati</taxon>
        <taxon>Bacteroidota</taxon>
        <taxon>Chitinophagia</taxon>
        <taxon>Chitinophagales</taxon>
        <taxon>Chitinophagaceae</taxon>
        <taxon>Chitinophaga</taxon>
    </lineage>
</organism>
<dbReference type="EC" id="6.3.5.4" evidence="3"/>
<dbReference type="InterPro" id="IPR033738">
    <property type="entry name" value="AsnB_N"/>
</dbReference>